<comment type="caution">
    <text evidence="2">The sequence shown here is derived from an EMBL/GenBank/DDBJ whole genome shotgun (WGS) entry which is preliminary data.</text>
</comment>
<dbReference type="RefSeq" id="WP_037451417.1">
    <property type="nucleotide sequence ID" value="NZ_JFHR01000022.1"/>
</dbReference>
<name>A0A081RE89_SPHCR</name>
<sequence>MTFTLNEIALLAIALLVGLVLGLIMSGRGKYRRYWRDEQSAHGRTINDRDARLTAAQERIAELERQSGPIGPGTAEAVAGAVHGRDDLSRIHGITPQDEIALNEAGYHRYGQIAAMGSEQEATLETRLGLKPGVIAREEWREQARLLDARKDEEHARLYQRRATHV</sequence>
<reference evidence="2 3" key="1">
    <citation type="submission" date="2014-02" db="EMBL/GenBank/DDBJ databases">
        <title>Whole genome sequence of Sphingobium chlorophenolicum NBRC 16172.</title>
        <authorList>
            <person name="Gan H.M."/>
            <person name="Gan H.Y."/>
            <person name="Chew T.H."/>
            <person name="Savka M.A."/>
        </authorList>
    </citation>
    <scope>NUCLEOTIDE SEQUENCE [LARGE SCALE GENOMIC DNA]</scope>
    <source>
        <strain evidence="2 3">NBRC 16172</strain>
    </source>
</reference>
<accession>A0A081RE89</accession>
<evidence type="ECO:0000256" key="1">
    <source>
        <dbReference type="SAM" id="Phobius"/>
    </source>
</evidence>
<evidence type="ECO:0000313" key="2">
    <source>
        <dbReference type="EMBL" id="KEQ53512.1"/>
    </source>
</evidence>
<gene>
    <name evidence="2" type="ORF">BV95_02241</name>
</gene>
<dbReference type="PATRIC" id="fig|46429.4.peg.2212"/>
<protein>
    <submittedName>
        <fullName evidence="2">Uncharacterized protein</fullName>
    </submittedName>
</protein>
<feature type="transmembrane region" description="Helical" evidence="1">
    <location>
        <begin position="6"/>
        <end position="26"/>
    </location>
</feature>
<organism evidence="2 3">
    <name type="scientific">Sphingobium chlorophenolicum</name>
    <dbReference type="NCBI Taxonomy" id="46429"/>
    <lineage>
        <taxon>Bacteria</taxon>
        <taxon>Pseudomonadati</taxon>
        <taxon>Pseudomonadota</taxon>
        <taxon>Alphaproteobacteria</taxon>
        <taxon>Sphingomonadales</taxon>
        <taxon>Sphingomonadaceae</taxon>
        <taxon>Sphingobium</taxon>
    </lineage>
</organism>
<dbReference type="AlphaFoldDB" id="A0A081RE89"/>
<evidence type="ECO:0000313" key="3">
    <source>
        <dbReference type="Proteomes" id="UP000028411"/>
    </source>
</evidence>
<dbReference type="OrthoDB" id="7471037at2"/>
<proteinExistence type="predicted"/>
<dbReference type="EMBL" id="JFHR01000022">
    <property type="protein sequence ID" value="KEQ53512.1"/>
    <property type="molecule type" value="Genomic_DNA"/>
</dbReference>
<keyword evidence="1" id="KW-0812">Transmembrane</keyword>
<dbReference type="Proteomes" id="UP000028411">
    <property type="component" value="Unassembled WGS sequence"/>
</dbReference>
<dbReference type="eggNOG" id="COG3743">
    <property type="taxonomic scope" value="Bacteria"/>
</dbReference>
<keyword evidence="1" id="KW-1133">Transmembrane helix</keyword>
<keyword evidence="1" id="KW-0472">Membrane</keyword>